<evidence type="ECO:0000313" key="3">
    <source>
        <dbReference type="Proteomes" id="UP000799438"/>
    </source>
</evidence>
<dbReference type="RefSeq" id="XP_033397390.1">
    <property type="nucleotide sequence ID" value="XM_033544313.1"/>
</dbReference>
<name>A0A6A6BDU4_9PEZI</name>
<feature type="region of interest" description="Disordered" evidence="1">
    <location>
        <begin position="48"/>
        <end position="72"/>
    </location>
</feature>
<reference evidence="2" key="1">
    <citation type="journal article" date="2020" name="Stud. Mycol.">
        <title>101 Dothideomycetes genomes: a test case for predicting lifestyles and emergence of pathogens.</title>
        <authorList>
            <person name="Haridas S."/>
            <person name="Albert R."/>
            <person name="Binder M."/>
            <person name="Bloem J."/>
            <person name="Labutti K."/>
            <person name="Salamov A."/>
            <person name="Andreopoulos B."/>
            <person name="Baker S."/>
            <person name="Barry K."/>
            <person name="Bills G."/>
            <person name="Bluhm B."/>
            <person name="Cannon C."/>
            <person name="Castanera R."/>
            <person name="Culley D."/>
            <person name="Daum C."/>
            <person name="Ezra D."/>
            <person name="Gonzalez J."/>
            <person name="Henrissat B."/>
            <person name="Kuo A."/>
            <person name="Liang C."/>
            <person name="Lipzen A."/>
            <person name="Lutzoni F."/>
            <person name="Magnuson J."/>
            <person name="Mondo S."/>
            <person name="Nolan M."/>
            <person name="Ohm R."/>
            <person name="Pangilinan J."/>
            <person name="Park H.-J."/>
            <person name="Ramirez L."/>
            <person name="Alfaro M."/>
            <person name="Sun H."/>
            <person name="Tritt A."/>
            <person name="Yoshinaga Y."/>
            <person name="Zwiers L.-H."/>
            <person name="Turgeon B."/>
            <person name="Goodwin S."/>
            <person name="Spatafora J."/>
            <person name="Crous P."/>
            <person name="Grigoriev I."/>
        </authorList>
    </citation>
    <scope>NUCLEOTIDE SEQUENCE</scope>
    <source>
        <strain evidence="2">CBS 121167</strain>
    </source>
</reference>
<organism evidence="2 3">
    <name type="scientific">Aplosporella prunicola CBS 121167</name>
    <dbReference type="NCBI Taxonomy" id="1176127"/>
    <lineage>
        <taxon>Eukaryota</taxon>
        <taxon>Fungi</taxon>
        <taxon>Dikarya</taxon>
        <taxon>Ascomycota</taxon>
        <taxon>Pezizomycotina</taxon>
        <taxon>Dothideomycetes</taxon>
        <taxon>Dothideomycetes incertae sedis</taxon>
        <taxon>Botryosphaeriales</taxon>
        <taxon>Aplosporellaceae</taxon>
        <taxon>Aplosporella</taxon>
    </lineage>
</organism>
<gene>
    <name evidence="2" type="ORF">K452DRAFT_32035</name>
</gene>
<dbReference type="GeneID" id="54301809"/>
<evidence type="ECO:0000256" key="1">
    <source>
        <dbReference type="SAM" id="MobiDB-lite"/>
    </source>
</evidence>
<protein>
    <submittedName>
        <fullName evidence="2">Uncharacterized protein</fullName>
    </submittedName>
</protein>
<dbReference type="AlphaFoldDB" id="A0A6A6BDU4"/>
<dbReference type="Proteomes" id="UP000799438">
    <property type="component" value="Unassembled WGS sequence"/>
</dbReference>
<proteinExistence type="predicted"/>
<keyword evidence="3" id="KW-1185">Reference proteome</keyword>
<sequence length="72" mass="7746">MPSIGQGFSRLSAILTTLSTRSAIACRRMLLRLTLGMRYILEASGYATSRPSHTVPPEPPSSRASCQPIAGR</sequence>
<evidence type="ECO:0000313" key="2">
    <source>
        <dbReference type="EMBL" id="KAF2141678.1"/>
    </source>
</evidence>
<accession>A0A6A6BDU4</accession>
<dbReference type="EMBL" id="ML995486">
    <property type="protein sequence ID" value="KAF2141678.1"/>
    <property type="molecule type" value="Genomic_DNA"/>
</dbReference>